<evidence type="ECO:0000256" key="6">
    <source>
        <dbReference type="ARBA" id="ARBA00023288"/>
    </source>
</evidence>
<feature type="region of interest" description="Disordered" evidence="7">
    <location>
        <begin position="28"/>
        <end position="52"/>
    </location>
</feature>
<evidence type="ECO:0000256" key="4">
    <source>
        <dbReference type="ARBA" id="ARBA00023139"/>
    </source>
</evidence>
<evidence type="ECO:0000256" key="3">
    <source>
        <dbReference type="ARBA" id="ARBA00023136"/>
    </source>
</evidence>
<dbReference type="RefSeq" id="WP_173805876.1">
    <property type="nucleotide sequence ID" value="NZ_JABSNM010000011.1"/>
</dbReference>
<dbReference type="NCBIfam" id="NF047847">
    <property type="entry name" value="SS_mature_LptM"/>
    <property type="match status" value="1"/>
</dbReference>
<keyword evidence="6 9" id="KW-0449">Lipoprotein</keyword>
<keyword evidence="2 8" id="KW-0732">Signal</keyword>
<feature type="compositionally biased region" description="Low complexity" evidence="7">
    <location>
        <begin position="38"/>
        <end position="52"/>
    </location>
</feature>
<feature type="chain" id="PRO_5046364786" evidence="8">
    <location>
        <begin position="22"/>
        <end position="52"/>
    </location>
</feature>
<accession>A0ABX2G3P5</accession>
<dbReference type="EMBL" id="JABSNM010000011">
    <property type="protein sequence ID" value="NRT56923.1"/>
    <property type="molecule type" value="Genomic_DNA"/>
</dbReference>
<keyword evidence="4" id="KW-0564">Palmitate</keyword>
<comment type="caution">
    <text evidence="9">The sequence shown here is derived from an EMBL/GenBank/DDBJ whole genome shotgun (WGS) entry which is preliminary data.</text>
</comment>
<dbReference type="PROSITE" id="PS51257">
    <property type="entry name" value="PROKAR_LIPOPROTEIN"/>
    <property type="match status" value="1"/>
</dbReference>
<evidence type="ECO:0000256" key="7">
    <source>
        <dbReference type="SAM" id="MobiDB-lite"/>
    </source>
</evidence>
<evidence type="ECO:0000313" key="9">
    <source>
        <dbReference type="EMBL" id="NRT56923.1"/>
    </source>
</evidence>
<protein>
    <submittedName>
        <fullName evidence="9">Small lipoprotein YifL</fullName>
    </submittedName>
</protein>
<evidence type="ECO:0000313" key="10">
    <source>
        <dbReference type="Proteomes" id="UP001516061"/>
    </source>
</evidence>
<sequence>MKSWQRVLKTSVALACTALLAVGCGQKGPLTLKDPEARPASAPAPSASTPMR</sequence>
<keyword evidence="5" id="KW-0998">Cell outer membrane</keyword>
<name>A0ABX2G3P5_9BURK</name>
<dbReference type="InterPro" id="IPR032831">
    <property type="entry name" value="LptM_cons"/>
</dbReference>
<feature type="signal peptide" evidence="8">
    <location>
        <begin position="1"/>
        <end position="21"/>
    </location>
</feature>
<keyword evidence="10" id="KW-1185">Reference proteome</keyword>
<reference evidence="9 10" key="1">
    <citation type="submission" date="2020-05" db="EMBL/GenBank/DDBJ databases">
        <title>Genomic Encyclopedia of Type Strains, Phase IV (KMG-V): Genome sequencing to study the core and pangenomes of soil and plant-associated prokaryotes.</title>
        <authorList>
            <person name="Whitman W."/>
        </authorList>
    </citation>
    <scope>NUCLEOTIDE SEQUENCE [LARGE SCALE GENOMIC DNA]</scope>
    <source>
        <strain evidence="9 10">C29</strain>
    </source>
</reference>
<comment type="subcellular location">
    <subcellularLocation>
        <location evidence="1">Cell outer membrane</location>
        <topology evidence="1">Lipid-anchor</topology>
    </subcellularLocation>
</comment>
<organism evidence="9 10">
    <name type="scientific">Sphaerotilus uruguayifluvii</name>
    <dbReference type="NCBI Taxonomy" id="2735897"/>
    <lineage>
        <taxon>Bacteria</taxon>
        <taxon>Pseudomonadati</taxon>
        <taxon>Pseudomonadota</taxon>
        <taxon>Betaproteobacteria</taxon>
        <taxon>Burkholderiales</taxon>
        <taxon>Sphaerotilaceae</taxon>
        <taxon>Sphaerotilus</taxon>
    </lineage>
</organism>
<evidence type="ECO:0000256" key="1">
    <source>
        <dbReference type="ARBA" id="ARBA00004459"/>
    </source>
</evidence>
<evidence type="ECO:0000256" key="5">
    <source>
        <dbReference type="ARBA" id="ARBA00023237"/>
    </source>
</evidence>
<gene>
    <name evidence="9" type="ORF">HNQ01_002672</name>
</gene>
<keyword evidence="3" id="KW-0472">Membrane</keyword>
<evidence type="ECO:0000256" key="2">
    <source>
        <dbReference type="ARBA" id="ARBA00022729"/>
    </source>
</evidence>
<dbReference type="Proteomes" id="UP001516061">
    <property type="component" value="Unassembled WGS sequence"/>
</dbReference>
<proteinExistence type="predicted"/>
<evidence type="ECO:0000256" key="8">
    <source>
        <dbReference type="SAM" id="SignalP"/>
    </source>
</evidence>